<name>A4BMZ6_9GAMM</name>
<dbReference type="SUPFAM" id="SSF52833">
    <property type="entry name" value="Thioredoxin-like"/>
    <property type="match status" value="1"/>
</dbReference>
<dbReference type="EMBL" id="AAOF01000002">
    <property type="protein sequence ID" value="EAR22595.1"/>
    <property type="molecule type" value="Genomic_DNA"/>
</dbReference>
<accession>A4BMZ6</accession>
<dbReference type="AlphaFoldDB" id="A4BMZ6"/>
<gene>
    <name evidence="2" type="ORF">NB231_09093</name>
</gene>
<dbReference type="InterPro" id="IPR013766">
    <property type="entry name" value="Thioredoxin_domain"/>
</dbReference>
<dbReference type="PROSITE" id="PS51352">
    <property type="entry name" value="THIOREDOXIN_2"/>
    <property type="match status" value="1"/>
</dbReference>
<dbReference type="PANTHER" id="PTHR43640">
    <property type="entry name" value="OS07G0260300 PROTEIN"/>
    <property type="match status" value="1"/>
</dbReference>
<keyword evidence="3" id="KW-1185">Reference proteome</keyword>
<feature type="domain" description="Thioredoxin" evidence="1">
    <location>
        <begin position="2"/>
        <end position="157"/>
    </location>
</feature>
<organism evidence="2 3">
    <name type="scientific">Nitrococcus mobilis Nb-231</name>
    <dbReference type="NCBI Taxonomy" id="314278"/>
    <lineage>
        <taxon>Bacteria</taxon>
        <taxon>Pseudomonadati</taxon>
        <taxon>Pseudomonadota</taxon>
        <taxon>Gammaproteobacteria</taxon>
        <taxon>Chromatiales</taxon>
        <taxon>Ectothiorhodospiraceae</taxon>
        <taxon>Nitrococcus</taxon>
    </lineage>
</organism>
<sequence>MLPLGTQAPDFLLNDTDENMVALVDFEEAEALLVMFLCNHCPYVKHIQHGLADFAREYQPKGLAIVAISSNDAEEYPDDSPERMKEEKEQAGYPFPYLYDYTQDAALSYRAACTPDFFLFDRERRLVYRGRFDSSSPRKPDPVTGEDMRRAVDALLAGAEIPEPQYPSIGCNIKWKPGNEPEYYQGKPEGRLNS</sequence>
<dbReference type="eggNOG" id="COG1225">
    <property type="taxonomic scope" value="Bacteria"/>
</dbReference>
<proteinExistence type="predicted"/>
<comment type="caution">
    <text evidence="2">The sequence shown here is derived from an EMBL/GenBank/DDBJ whole genome shotgun (WGS) entry which is preliminary data.</text>
</comment>
<evidence type="ECO:0000313" key="3">
    <source>
        <dbReference type="Proteomes" id="UP000003374"/>
    </source>
</evidence>
<dbReference type="InterPro" id="IPR036249">
    <property type="entry name" value="Thioredoxin-like_sf"/>
</dbReference>
<dbReference type="GO" id="GO:0016209">
    <property type="term" value="F:antioxidant activity"/>
    <property type="evidence" value="ECO:0007669"/>
    <property type="project" value="InterPro"/>
</dbReference>
<evidence type="ECO:0000259" key="1">
    <source>
        <dbReference type="PROSITE" id="PS51352"/>
    </source>
</evidence>
<dbReference type="Pfam" id="PF00578">
    <property type="entry name" value="AhpC-TSA"/>
    <property type="match status" value="1"/>
</dbReference>
<dbReference type="CDD" id="cd02969">
    <property type="entry name" value="PRX_like1"/>
    <property type="match status" value="1"/>
</dbReference>
<dbReference type="InterPro" id="IPR047262">
    <property type="entry name" value="PRX-like1"/>
</dbReference>
<dbReference type="GO" id="GO:0016491">
    <property type="term" value="F:oxidoreductase activity"/>
    <property type="evidence" value="ECO:0007669"/>
    <property type="project" value="InterPro"/>
</dbReference>
<evidence type="ECO:0000313" key="2">
    <source>
        <dbReference type="EMBL" id="EAR22595.1"/>
    </source>
</evidence>
<reference evidence="2 3" key="1">
    <citation type="submission" date="2006-02" db="EMBL/GenBank/DDBJ databases">
        <authorList>
            <person name="Waterbury J."/>
            <person name="Ferriera S."/>
            <person name="Johnson J."/>
            <person name="Kravitz S."/>
            <person name="Halpern A."/>
            <person name="Remington K."/>
            <person name="Beeson K."/>
            <person name="Tran B."/>
            <person name="Rogers Y.-H."/>
            <person name="Friedman R."/>
            <person name="Venter J.C."/>
        </authorList>
    </citation>
    <scope>NUCLEOTIDE SEQUENCE [LARGE SCALE GENOMIC DNA]</scope>
    <source>
        <strain evidence="2 3">Nb-231</strain>
    </source>
</reference>
<dbReference type="HOGENOM" id="CLU_076204_1_0_6"/>
<protein>
    <recommendedName>
        <fullName evidence="1">Thioredoxin domain-containing protein</fullName>
    </recommendedName>
</protein>
<dbReference type="Gene3D" id="3.40.30.10">
    <property type="entry name" value="Glutaredoxin"/>
    <property type="match status" value="1"/>
</dbReference>
<dbReference type="Proteomes" id="UP000003374">
    <property type="component" value="Unassembled WGS sequence"/>
</dbReference>
<dbReference type="PANTHER" id="PTHR43640:SF1">
    <property type="entry name" value="THIOREDOXIN-DEPENDENT PEROXIREDOXIN"/>
    <property type="match status" value="1"/>
</dbReference>
<dbReference type="InterPro" id="IPR000866">
    <property type="entry name" value="AhpC/TSA"/>
</dbReference>
<dbReference type="STRING" id="314278.NB231_09093"/>